<dbReference type="Proteomes" id="UP000615696">
    <property type="component" value="Segment"/>
</dbReference>
<sequence>MAYQLINIGAAPNDKTGDPLRTAFKKINAVIQDLNDGTGTFRVIDANVKAEIGQVLFVDATAQAVVITAPDGPVLGSTVEVVKVAGANAVTFNGVAVASKTKFTYVSSTFGWVVR</sequence>
<protein>
    <submittedName>
        <fullName evidence="1">Putative baseplate structural protein</fullName>
    </submittedName>
</protein>
<dbReference type="EMBL" id="MN988532">
    <property type="protein sequence ID" value="QIG73452.1"/>
    <property type="molecule type" value="Genomic_DNA"/>
</dbReference>
<dbReference type="InterPro" id="IPR036240">
    <property type="entry name" value="Gp9-like_sf"/>
</dbReference>
<proteinExistence type="predicted"/>
<dbReference type="SUPFAM" id="SSF50017">
    <property type="entry name" value="gp9"/>
    <property type="match status" value="1"/>
</dbReference>
<organism evidence="1 2">
    <name type="scientific">Rhizobium phage RHph_I1_9</name>
    <dbReference type="NCBI Taxonomy" id="2509729"/>
    <lineage>
        <taxon>Viruses</taxon>
        <taxon>Duplodnaviria</taxon>
        <taxon>Heunggongvirae</taxon>
        <taxon>Uroviricota</taxon>
        <taxon>Caudoviricetes</taxon>
        <taxon>Pootjesviridae</taxon>
        <taxon>Staniewskivirinae</taxon>
        <taxon>Trinifflemingvirus</taxon>
        <taxon>Trinifflemingvirus I19</taxon>
    </lineage>
</organism>
<name>A0A7S5R994_9CAUD</name>
<evidence type="ECO:0000313" key="1">
    <source>
        <dbReference type="EMBL" id="QIG73452.1"/>
    </source>
</evidence>
<keyword evidence="2" id="KW-1185">Reference proteome</keyword>
<reference evidence="1 2" key="1">
    <citation type="submission" date="2020-01" db="EMBL/GenBank/DDBJ databases">
        <title>Patterns of diversity and host range of bacteriophage communities associated with bean-nodulatin bacteria.</title>
        <authorList>
            <person name="Vann Cauwenberghe J."/>
            <person name="Santamaria R.I."/>
            <person name="Bustos P."/>
            <person name="Juarez S."/>
            <person name="Gonzalez V."/>
        </authorList>
    </citation>
    <scope>NUCLEOTIDE SEQUENCE [LARGE SCALE GENOMIC DNA]</scope>
    <source>
        <strain evidence="2">RHph</strain>
    </source>
</reference>
<gene>
    <name evidence="1" type="ORF">EVC04_015</name>
</gene>
<accession>A0A7S5R994</accession>
<evidence type="ECO:0000313" key="2">
    <source>
        <dbReference type="Proteomes" id="UP000615696"/>
    </source>
</evidence>